<keyword evidence="3" id="KW-1185">Reference proteome</keyword>
<dbReference type="GO" id="GO:0006396">
    <property type="term" value="P:RNA processing"/>
    <property type="evidence" value="ECO:0007669"/>
    <property type="project" value="InterPro"/>
</dbReference>
<dbReference type="CDD" id="cd00593">
    <property type="entry name" value="RIBOc"/>
    <property type="match status" value="1"/>
</dbReference>
<sequence length="148" mass="15835">MAAISWHISQAENISGYVFQKKLTCAGAFQAAGQSNILTVDGTPHTVRHNGSLAFLGDAVLDFLLCKIWFEAHGRLGENLGLGPLILQNQAQGEDKRSRKMVATAFEALIGAILIDGGEEAVLKTIKHLGLDKHSNLMVMSTVPPSSP</sequence>
<dbReference type="SMART" id="SM00535">
    <property type="entry name" value="RIBOc"/>
    <property type="match status" value="1"/>
</dbReference>
<name>A0A6A5TW24_9PLEO</name>
<dbReference type="InterPro" id="IPR000999">
    <property type="entry name" value="RNase_III_dom"/>
</dbReference>
<dbReference type="AlphaFoldDB" id="A0A6A5TW24"/>
<dbReference type="EMBL" id="ML976992">
    <property type="protein sequence ID" value="KAF1956240.1"/>
    <property type="molecule type" value="Genomic_DNA"/>
</dbReference>
<proteinExistence type="predicted"/>
<dbReference type="PROSITE" id="PS50142">
    <property type="entry name" value="RNASE_3_2"/>
    <property type="match status" value="1"/>
</dbReference>
<dbReference type="Proteomes" id="UP000800035">
    <property type="component" value="Unassembled WGS sequence"/>
</dbReference>
<organism evidence="2 3">
    <name type="scientific">Byssothecium circinans</name>
    <dbReference type="NCBI Taxonomy" id="147558"/>
    <lineage>
        <taxon>Eukaryota</taxon>
        <taxon>Fungi</taxon>
        <taxon>Dikarya</taxon>
        <taxon>Ascomycota</taxon>
        <taxon>Pezizomycotina</taxon>
        <taxon>Dothideomycetes</taxon>
        <taxon>Pleosporomycetidae</taxon>
        <taxon>Pleosporales</taxon>
        <taxon>Massarineae</taxon>
        <taxon>Massarinaceae</taxon>
        <taxon>Byssothecium</taxon>
    </lineage>
</organism>
<accession>A0A6A5TW24</accession>
<dbReference type="InterPro" id="IPR036389">
    <property type="entry name" value="RNase_III_sf"/>
</dbReference>
<evidence type="ECO:0000259" key="1">
    <source>
        <dbReference type="PROSITE" id="PS50142"/>
    </source>
</evidence>
<gene>
    <name evidence="2" type="ORF">CC80DRAFT_71766</name>
</gene>
<evidence type="ECO:0000313" key="2">
    <source>
        <dbReference type="EMBL" id="KAF1956240.1"/>
    </source>
</evidence>
<dbReference type="GO" id="GO:0004525">
    <property type="term" value="F:ribonuclease III activity"/>
    <property type="evidence" value="ECO:0007669"/>
    <property type="project" value="InterPro"/>
</dbReference>
<reference evidence="2" key="1">
    <citation type="journal article" date="2020" name="Stud. Mycol.">
        <title>101 Dothideomycetes genomes: a test case for predicting lifestyles and emergence of pathogens.</title>
        <authorList>
            <person name="Haridas S."/>
            <person name="Albert R."/>
            <person name="Binder M."/>
            <person name="Bloem J."/>
            <person name="Labutti K."/>
            <person name="Salamov A."/>
            <person name="Andreopoulos B."/>
            <person name="Baker S."/>
            <person name="Barry K."/>
            <person name="Bills G."/>
            <person name="Bluhm B."/>
            <person name="Cannon C."/>
            <person name="Castanera R."/>
            <person name="Culley D."/>
            <person name="Daum C."/>
            <person name="Ezra D."/>
            <person name="Gonzalez J."/>
            <person name="Henrissat B."/>
            <person name="Kuo A."/>
            <person name="Liang C."/>
            <person name="Lipzen A."/>
            <person name="Lutzoni F."/>
            <person name="Magnuson J."/>
            <person name="Mondo S."/>
            <person name="Nolan M."/>
            <person name="Ohm R."/>
            <person name="Pangilinan J."/>
            <person name="Park H.-J."/>
            <person name="Ramirez L."/>
            <person name="Alfaro M."/>
            <person name="Sun H."/>
            <person name="Tritt A."/>
            <person name="Yoshinaga Y."/>
            <person name="Zwiers L.-H."/>
            <person name="Turgeon B."/>
            <person name="Goodwin S."/>
            <person name="Spatafora J."/>
            <person name="Crous P."/>
            <person name="Grigoriev I."/>
        </authorList>
    </citation>
    <scope>NUCLEOTIDE SEQUENCE</scope>
    <source>
        <strain evidence="2">CBS 675.92</strain>
    </source>
</reference>
<feature type="domain" description="RNase III" evidence="1">
    <location>
        <begin position="75"/>
        <end position="118"/>
    </location>
</feature>
<dbReference type="Gene3D" id="1.10.1520.10">
    <property type="entry name" value="Ribonuclease III domain"/>
    <property type="match status" value="2"/>
</dbReference>
<protein>
    <submittedName>
        <fullName evidence="2">Ribonuclease III</fullName>
    </submittedName>
</protein>
<dbReference type="OrthoDB" id="67027at2759"/>
<evidence type="ECO:0000313" key="3">
    <source>
        <dbReference type="Proteomes" id="UP000800035"/>
    </source>
</evidence>
<dbReference type="SUPFAM" id="SSF69065">
    <property type="entry name" value="RNase III domain-like"/>
    <property type="match status" value="1"/>
</dbReference>